<dbReference type="PANTHER" id="PTHR10457">
    <property type="entry name" value="MEVALONATE KINASE/GALACTOKINASE"/>
    <property type="match status" value="1"/>
</dbReference>
<gene>
    <name evidence="6" type="ORF">CYMTET_45737</name>
</gene>
<feature type="non-terminal residue" evidence="6">
    <location>
        <position position="1"/>
    </location>
</feature>
<name>A0AAE0EY09_9CHLO</name>
<dbReference type="InterPro" id="IPR020568">
    <property type="entry name" value="Ribosomal_Su5_D2-typ_SF"/>
</dbReference>
<feature type="compositionally biased region" description="Basic and acidic residues" evidence="3">
    <location>
        <begin position="79"/>
        <end position="91"/>
    </location>
</feature>
<dbReference type="GO" id="GO:0005524">
    <property type="term" value="F:ATP binding"/>
    <property type="evidence" value="ECO:0007669"/>
    <property type="project" value="UniProtKB-KW"/>
</dbReference>
<reference evidence="6 7" key="1">
    <citation type="journal article" date="2015" name="Genome Biol. Evol.">
        <title>Comparative Genomics of a Bacterivorous Green Alga Reveals Evolutionary Causalities and Consequences of Phago-Mixotrophic Mode of Nutrition.</title>
        <authorList>
            <person name="Burns J.A."/>
            <person name="Paasch A."/>
            <person name="Narechania A."/>
            <person name="Kim E."/>
        </authorList>
    </citation>
    <scope>NUCLEOTIDE SEQUENCE [LARGE SCALE GENOMIC DNA]</scope>
    <source>
        <strain evidence="6 7">PLY_AMNH</strain>
    </source>
</reference>
<dbReference type="Gene3D" id="3.30.230.10">
    <property type="match status" value="1"/>
</dbReference>
<feature type="region of interest" description="Disordered" evidence="3">
    <location>
        <begin position="72"/>
        <end position="93"/>
    </location>
</feature>
<dbReference type="InterPro" id="IPR014721">
    <property type="entry name" value="Ribsml_uS5_D2-typ_fold_subgr"/>
</dbReference>
<dbReference type="GO" id="GO:0006012">
    <property type="term" value="P:galactose metabolic process"/>
    <property type="evidence" value="ECO:0007669"/>
    <property type="project" value="TreeGrafter"/>
</dbReference>
<dbReference type="Pfam" id="PF08544">
    <property type="entry name" value="GHMP_kinases_C"/>
    <property type="match status" value="1"/>
</dbReference>
<dbReference type="Gene3D" id="3.30.70.890">
    <property type="entry name" value="GHMP kinase, C-terminal domain"/>
    <property type="match status" value="1"/>
</dbReference>
<evidence type="ECO:0008006" key="8">
    <source>
        <dbReference type="Google" id="ProtNLM"/>
    </source>
</evidence>
<dbReference type="SUPFAM" id="SSF54211">
    <property type="entry name" value="Ribosomal protein S5 domain 2-like"/>
    <property type="match status" value="1"/>
</dbReference>
<proteinExistence type="predicted"/>
<protein>
    <recommendedName>
        <fullName evidence="8">L-arabinokinase</fullName>
    </recommendedName>
</protein>
<dbReference type="SUPFAM" id="SSF55060">
    <property type="entry name" value="GHMP Kinase, C-terminal domain"/>
    <property type="match status" value="1"/>
</dbReference>
<dbReference type="Pfam" id="PF00288">
    <property type="entry name" value="GHMP_kinases_N"/>
    <property type="match status" value="1"/>
</dbReference>
<keyword evidence="7" id="KW-1185">Reference proteome</keyword>
<dbReference type="Proteomes" id="UP001190700">
    <property type="component" value="Unassembled WGS sequence"/>
</dbReference>
<feature type="domain" description="GHMP kinase N-terminal" evidence="4">
    <location>
        <begin position="194"/>
        <end position="266"/>
    </location>
</feature>
<comment type="caution">
    <text evidence="6">The sequence shown here is derived from an EMBL/GenBank/DDBJ whole genome shotgun (WGS) entry which is preliminary data.</text>
</comment>
<dbReference type="PRINTS" id="PR00959">
    <property type="entry name" value="MEVGALKINASE"/>
</dbReference>
<dbReference type="InterPro" id="IPR013750">
    <property type="entry name" value="GHMP_kinase_C_dom"/>
</dbReference>
<evidence type="ECO:0000259" key="4">
    <source>
        <dbReference type="Pfam" id="PF00288"/>
    </source>
</evidence>
<dbReference type="InterPro" id="IPR006204">
    <property type="entry name" value="GHMP_kinase_N_dom"/>
</dbReference>
<evidence type="ECO:0000256" key="1">
    <source>
        <dbReference type="ARBA" id="ARBA00022741"/>
    </source>
</evidence>
<evidence type="ECO:0000313" key="7">
    <source>
        <dbReference type="Proteomes" id="UP001190700"/>
    </source>
</evidence>
<evidence type="ECO:0000256" key="2">
    <source>
        <dbReference type="ARBA" id="ARBA00022840"/>
    </source>
</evidence>
<dbReference type="PIRSF" id="PIRSF000530">
    <property type="entry name" value="Galactokinase"/>
    <property type="match status" value="1"/>
</dbReference>
<evidence type="ECO:0000259" key="5">
    <source>
        <dbReference type="Pfam" id="PF08544"/>
    </source>
</evidence>
<feature type="domain" description="GHMP kinase C-terminal" evidence="5">
    <location>
        <begin position="430"/>
        <end position="507"/>
    </location>
</feature>
<sequence length="543" mass="57751">AFLDDLNDLAEEREQQLPERRAAANLFRWDDNLTVTRAPGRLDVMGGIADYSGSLVLEMPVKEACHVALQRHPPAGRQPEWRHTAERHERSGGAVSVPTLSVVSFGADATNRAPAFDMDLSDFLEPLTGEPITYSQAREYFAADVSRSWAAYIAGTVLVLMKEKKAPIGEDGLSILHLGGPGEPLPFASCSPIGEDGLSILVHSEVPEGKGVSSSAAIEVATMSAIAAAYSIPLTGTELASLCQTVENRVVGAPCGIMDQMTSACGDQGKLLALLCQPAEMKESVSIPSHIAFWGIDSGIRHSVGGSDYGSVRVGAFMGKRMISAAASGRAGSATEETVSAVRPCSPCLRKEGFHLVEMSPHEFERAHQDQLPETISGETFQRKIGDHQDAVTAVIPEQSYAVRLPTAHPVYENFRTELFSQVLMGPSCEKQLQLLGELMYQAHQSYSRIGLGSHGTDRLVALVEEASAAGEPLYGAKITGGGSGGTVCVLGKGDDAEAAEAIKRIVEKYRASTGHEPYVFSGSSPGACAFGSLVIRRANRGD</sequence>
<dbReference type="GO" id="GO:0004335">
    <property type="term" value="F:galactokinase activity"/>
    <property type="evidence" value="ECO:0007669"/>
    <property type="project" value="TreeGrafter"/>
</dbReference>
<dbReference type="EMBL" id="LGRX02031586">
    <property type="protein sequence ID" value="KAK3244658.1"/>
    <property type="molecule type" value="Genomic_DNA"/>
</dbReference>
<keyword evidence="2" id="KW-0067">ATP-binding</keyword>
<dbReference type="GO" id="GO:0005829">
    <property type="term" value="C:cytosol"/>
    <property type="evidence" value="ECO:0007669"/>
    <property type="project" value="TreeGrafter"/>
</dbReference>
<dbReference type="AlphaFoldDB" id="A0AAE0EY09"/>
<dbReference type="PANTHER" id="PTHR10457:SF35">
    <property type="entry name" value="L-ARABINOKINASE"/>
    <property type="match status" value="1"/>
</dbReference>
<evidence type="ECO:0000256" key="3">
    <source>
        <dbReference type="SAM" id="MobiDB-lite"/>
    </source>
</evidence>
<dbReference type="InterPro" id="IPR006206">
    <property type="entry name" value="Mevalonate/galactokinase"/>
</dbReference>
<keyword evidence="1" id="KW-0547">Nucleotide-binding</keyword>
<organism evidence="6 7">
    <name type="scientific">Cymbomonas tetramitiformis</name>
    <dbReference type="NCBI Taxonomy" id="36881"/>
    <lineage>
        <taxon>Eukaryota</taxon>
        <taxon>Viridiplantae</taxon>
        <taxon>Chlorophyta</taxon>
        <taxon>Pyramimonadophyceae</taxon>
        <taxon>Pyramimonadales</taxon>
        <taxon>Pyramimonadaceae</taxon>
        <taxon>Cymbomonas</taxon>
    </lineage>
</organism>
<accession>A0AAE0EY09</accession>
<evidence type="ECO:0000313" key="6">
    <source>
        <dbReference type="EMBL" id="KAK3244658.1"/>
    </source>
</evidence>
<dbReference type="InterPro" id="IPR036554">
    <property type="entry name" value="GHMP_kinase_C_sf"/>
</dbReference>